<dbReference type="Pfam" id="PF03407">
    <property type="entry name" value="Nucleotid_trans"/>
    <property type="match status" value="1"/>
</dbReference>
<keyword evidence="3" id="KW-0808">Transferase</keyword>
<feature type="compositionally biased region" description="Basic and acidic residues" evidence="1">
    <location>
        <begin position="38"/>
        <end position="71"/>
    </location>
</feature>
<dbReference type="GO" id="GO:0005794">
    <property type="term" value="C:Golgi apparatus"/>
    <property type="evidence" value="ECO:0007669"/>
    <property type="project" value="TreeGrafter"/>
</dbReference>
<dbReference type="PANTHER" id="PTHR46936:SF1">
    <property type="entry name" value="ARABINOSYLTRANSFERASE XEG113"/>
    <property type="match status" value="1"/>
</dbReference>
<evidence type="ECO:0000259" key="2">
    <source>
        <dbReference type="Pfam" id="PF03407"/>
    </source>
</evidence>
<dbReference type="OrthoDB" id="540503at2759"/>
<evidence type="ECO:0000256" key="1">
    <source>
        <dbReference type="SAM" id="MobiDB-lite"/>
    </source>
</evidence>
<keyword evidence="4" id="KW-1185">Reference proteome</keyword>
<dbReference type="RefSeq" id="XP_013762267.1">
    <property type="nucleotide sequence ID" value="XM_013906813.1"/>
</dbReference>
<gene>
    <name evidence="3" type="ORF">AMSG_01095</name>
</gene>
<dbReference type="GO" id="GO:0052636">
    <property type="term" value="F:arabinosyltransferase activity"/>
    <property type="evidence" value="ECO:0007669"/>
    <property type="project" value="TreeGrafter"/>
</dbReference>
<dbReference type="InterPro" id="IPR005069">
    <property type="entry name" value="Nucl-diP-sugar_transferase"/>
</dbReference>
<evidence type="ECO:0000313" key="3">
    <source>
        <dbReference type="EMBL" id="KNC52267.1"/>
    </source>
</evidence>
<dbReference type="Proteomes" id="UP000054408">
    <property type="component" value="Unassembled WGS sequence"/>
</dbReference>
<dbReference type="AlphaFoldDB" id="A0A0L0DIY8"/>
<accession>A0A0L0DIY8</accession>
<feature type="region of interest" description="Disordered" evidence="1">
    <location>
        <begin position="31"/>
        <end position="72"/>
    </location>
</feature>
<dbReference type="EMBL" id="GL349436">
    <property type="protein sequence ID" value="KNC52267.1"/>
    <property type="molecule type" value="Genomic_DNA"/>
</dbReference>
<sequence>MLGGGPAPGLVLTGGGKSGAGRATLAFAGTATGDDSLGNEHGHGHGHGHDHSDGDHGAKHDHGDDDTHEVGAHGQGTIVTVDHQHQHLKESQQVGALGAKGILKPGDRPELTKEAFERVAVNNQIIVTFANYQHRLFIVSYVRNMARLHITNYVIGAFDDKLMEYLIERGIYVVRVRTDEKVAEEGLGWGSTEFVRLMRAKYVTIGKIIKWGFELLVTDDDLAYLRNPLPYLYYHSRQADVLISTDNLDTTTFDGGLELPQPGKPEFNCGFVYVRPTERAFAFFDELVVRLKADENLRDQPAINILMAEGYEGMKLVPGTRIFHAWHSKLRVGTLPTLLFCNGHTYFVQKMPQRLGVTPFMAHVTHVFGGDFGKRHRLRETMLFSDDVAYYADGKFLTFDFDLPAKWLRDGSDTPREAIPTDQMELGKWQVKQFLDAAMIARLTDRILVVPQLWCGCDKFWYFMTKCRVSNSEGFQLPFVCPLDHVLNPQHFDELGIVDFRESSFLIDPRVPGSVTNSRFHFYFCGGNDGPSCEEATAISNPETPEEWLEEAHLDTWWAEKLNSPDYADYRIIHISPMSRAVSGMADEKYFNEKWKDIARRVASVWCCHKDGPVKYYPTQYE</sequence>
<protein>
    <submittedName>
        <fullName evidence="3">Glycosyltransferase family 77 protein</fullName>
    </submittedName>
</protein>
<evidence type="ECO:0000313" key="4">
    <source>
        <dbReference type="Proteomes" id="UP000054408"/>
    </source>
</evidence>
<dbReference type="PANTHER" id="PTHR46936">
    <property type="entry name" value="ARABINOSYLTRANSFERASE XEG113"/>
    <property type="match status" value="1"/>
</dbReference>
<dbReference type="eggNOG" id="ENOG502QSJ9">
    <property type="taxonomic scope" value="Eukaryota"/>
</dbReference>
<reference evidence="3 4" key="1">
    <citation type="submission" date="2010-05" db="EMBL/GenBank/DDBJ databases">
        <title>The Genome Sequence of Thecamonas trahens ATCC 50062.</title>
        <authorList>
            <consortium name="The Broad Institute Genome Sequencing Platform"/>
            <person name="Russ C."/>
            <person name="Cuomo C."/>
            <person name="Shea T."/>
            <person name="Young S.K."/>
            <person name="Zeng Q."/>
            <person name="Koehrsen M."/>
            <person name="Haas B."/>
            <person name="Borodovsky M."/>
            <person name="Guigo R."/>
            <person name="Alvarado L."/>
            <person name="Berlin A."/>
            <person name="Bochicchio J."/>
            <person name="Borenstein D."/>
            <person name="Chapman S."/>
            <person name="Chen Z."/>
            <person name="Freedman E."/>
            <person name="Gellesch M."/>
            <person name="Goldberg J."/>
            <person name="Griggs A."/>
            <person name="Gujja S."/>
            <person name="Heilman E."/>
            <person name="Heiman D."/>
            <person name="Hepburn T."/>
            <person name="Howarth C."/>
            <person name="Jen D."/>
            <person name="Larson L."/>
            <person name="Mehta T."/>
            <person name="Park D."/>
            <person name="Pearson M."/>
            <person name="Roberts A."/>
            <person name="Saif S."/>
            <person name="Shenoy N."/>
            <person name="Sisk P."/>
            <person name="Stolte C."/>
            <person name="Sykes S."/>
            <person name="Thomson T."/>
            <person name="Walk T."/>
            <person name="White J."/>
            <person name="Yandava C."/>
            <person name="Burger G."/>
            <person name="Gray M.W."/>
            <person name="Holland P.W.H."/>
            <person name="King N."/>
            <person name="Lang F.B.F."/>
            <person name="Roger A.J."/>
            <person name="Ruiz-Trillo I."/>
            <person name="Lander E."/>
            <person name="Nusbaum C."/>
        </authorList>
    </citation>
    <scope>NUCLEOTIDE SEQUENCE [LARGE SCALE GENOMIC DNA]</scope>
    <source>
        <strain evidence="3 4">ATCC 50062</strain>
    </source>
</reference>
<feature type="domain" description="Nucleotide-diphospho-sugar transferase" evidence="2">
    <location>
        <begin position="149"/>
        <end position="378"/>
    </location>
</feature>
<dbReference type="InterPro" id="IPR053250">
    <property type="entry name" value="Glycosyltransferase_77"/>
</dbReference>
<dbReference type="OMA" id="CEEATAI"/>
<dbReference type="GeneID" id="25560864"/>
<organism evidence="3 4">
    <name type="scientific">Thecamonas trahens ATCC 50062</name>
    <dbReference type="NCBI Taxonomy" id="461836"/>
    <lineage>
        <taxon>Eukaryota</taxon>
        <taxon>Apusozoa</taxon>
        <taxon>Apusomonadida</taxon>
        <taxon>Apusomonadidae</taxon>
        <taxon>Thecamonas</taxon>
    </lineage>
</organism>
<name>A0A0L0DIY8_THETB</name>
<proteinExistence type="predicted"/>